<keyword evidence="4" id="KW-0479">Metal-binding</keyword>
<dbReference type="PROSITE" id="PS50878">
    <property type="entry name" value="RT_POL"/>
    <property type="match status" value="1"/>
</dbReference>
<organism evidence="12 13">
    <name type="scientific">Nannocystis pusilla</name>
    <dbReference type="NCBI Taxonomy" id="889268"/>
    <lineage>
        <taxon>Bacteria</taxon>
        <taxon>Pseudomonadati</taxon>
        <taxon>Myxococcota</taxon>
        <taxon>Polyangia</taxon>
        <taxon>Nannocystales</taxon>
        <taxon>Nannocystaceae</taxon>
        <taxon>Nannocystis</taxon>
    </lineage>
</organism>
<dbReference type="GO" id="GO:0003723">
    <property type="term" value="F:RNA binding"/>
    <property type="evidence" value="ECO:0007669"/>
    <property type="project" value="InterPro"/>
</dbReference>
<reference evidence="12" key="1">
    <citation type="submission" date="2022-11" db="EMBL/GenBank/DDBJ databases">
        <title>Minimal conservation of predation-associated metabolite biosynthetic gene clusters underscores biosynthetic potential of Myxococcota including descriptions for ten novel species: Archangium lansinium sp. nov., Myxococcus landrumus sp. nov., Nannocystis bai.</title>
        <authorList>
            <person name="Ahearne A."/>
            <person name="Stevens C."/>
            <person name="Phillips K."/>
        </authorList>
    </citation>
    <scope>NUCLEOTIDE SEQUENCE</scope>
    <source>
        <strain evidence="12">Na p29</strain>
    </source>
</reference>
<dbReference type="GO" id="GO:0046872">
    <property type="term" value="F:metal ion binding"/>
    <property type="evidence" value="ECO:0007669"/>
    <property type="project" value="UniProtKB-KW"/>
</dbReference>
<dbReference type="InterPro" id="IPR051083">
    <property type="entry name" value="GrpII_Intron_Splice-Mob/Def"/>
</dbReference>
<dbReference type="Pfam" id="PF00078">
    <property type="entry name" value="RVT_1"/>
    <property type="match status" value="1"/>
</dbReference>
<accession>A0A9X3J2M8</accession>
<dbReference type="PRINTS" id="PR00866">
    <property type="entry name" value="RNADNAPOLMS"/>
</dbReference>
<evidence type="ECO:0000313" key="12">
    <source>
        <dbReference type="EMBL" id="MCY1013977.1"/>
    </source>
</evidence>
<protein>
    <recommendedName>
        <fullName evidence="1">RNA-directed DNA polymerase</fullName>
        <ecNumber evidence="1">2.7.7.49</ecNumber>
    </recommendedName>
</protein>
<dbReference type="InterPro" id="IPR043502">
    <property type="entry name" value="DNA/RNA_pol_sf"/>
</dbReference>
<evidence type="ECO:0000256" key="6">
    <source>
        <dbReference type="ARBA" id="ARBA00022918"/>
    </source>
</evidence>
<dbReference type="AlphaFoldDB" id="A0A9X3J2M8"/>
<evidence type="ECO:0000256" key="4">
    <source>
        <dbReference type="ARBA" id="ARBA00022723"/>
    </source>
</evidence>
<comment type="caution">
    <text evidence="12">The sequence shown here is derived from an EMBL/GenBank/DDBJ whole genome shotgun (WGS) entry which is preliminary data.</text>
</comment>
<keyword evidence="6 12" id="KW-0695">RNA-directed DNA polymerase</keyword>
<feature type="region of interest" description="Disordered" evidence="10">
    <location>
        <begin position="304"/>
        <end position="335"/>
    </location>
</feature>
<dbReference type="PANTHER" id="PTHR34047">
    <property type="entry name" value="NUCLEAR INTRON MATURASE 1, MITOCHONDRIAL-RELATED"/>
    <property type="match status" value="1"/>
</dbReference>
<evidence type="ECO:0000256" key="10">
    <source>
        <dbReference type="SAM" id="MobiDB-lite"/>
    </source>
</evidence>
<name>A0A9X3J2M8_9BACT</name>
<dbReference type="EC" id="2.7.7.49" evidence="1"/>
<sequence length="335" mass="37295">MACRPNDPKEKVRELQRKLGECAKSSKTRRFHALYDRIHRDDVLWEAWKCVRRNRGAAGVDGVTIEAIEQTGVTKWLGELAADLREGRYRPQPVRRQYIPKADGGQRPLGIPTVRDRVVQAATKIVLEPIFEADFLACSHGFRPERSAQQAMEVVREAGNQSHVFIVDADIQGFFDNIDQNILIELVKERVSDRRVLKLIRQWLEAGVMEDWKTRETIAGTPQGGVISPLLANIYLHAFDRAWEAEGSHLGLLVRYADDFVLMCRRESTAKAALQKARESSRDCGSSCTRTRRAWWTCGTAVGASTSSAAPSASGAASSAYRSTTSCSGGPRRAP</sequence>
<dbReference type="GO" id="GO:0051607">
    <property type="term" value="P:defense response to virus"/>
    <property type="evidence" value="ECO:0007669"/>
    <property type="project" value="UniProtKB-KW"/>
</dbReference>
<keyword evidence="5" id="KW-0460">Magnesium</keyword>
<evidence type="ECO:0000256" key="1">
    <source>
        <dbReference type="ARBA" id="ARBA00012493"/>
    </source>
</evidence>
<evidence type="ECO:0000256" key="8">
    <source>
        <dbReference type="ARBA" id="ARBA00034120"/>
    </source>
</evidence>
<dbReference type="Proteomes" id="UP001150924">
    <property type="component" value="Unassembled WGS sequence"/>
</dbReference>
<keyword evidence="3 12" id="KW-0548">Nucleotidyltransferase</keyword>
<evidence type="ECO:0000313" key="13">
    <source>
        <dbReference type="Proteomes" id="UP001150924"/>
    </source>
</evidence>
<keyword evidence="2 12" id="KW-0808">Transferase</keyword>
<comment type="similarity">
    <text evidence="8">Belongs to the bacterial reverse transcriptase family.</text>
</comment>
<keyword evidence="13" id="KW-1185">Reference proteome</keyword>
<feature type="compositionally biased region" description="Low complexity" evidence="10">
    <location>
        <begin position="304"/>
        <end position="329"/>
    </location>
</feature>
<proteinExistence type="inferred from homology"/>
<dbReference type="InterPro" id="IPR000123">
    <property type="entry name" value="Reverse_transcriptase_msDNA"/>
</dbReference>
<dbReference type="CDD" id="cd01651">
    <property type="entry name" value="RT_G2_intron"/>
    <property type="match status" value="1"/>
</dbReference>
<gene>
    <name evidence="12" type="primary">ltrA</name>
    <name evidence="12" type="ORF">OV079_52330</name>
</gene>
<dbReference type="InterPro" id="IPR000477">
    <property type="entry name" value="RT_dom"/>
</dbReference>
<dbReference type="NCBIfam" id="TIGR04416">
    <property type="entry name" value="group_II_RT_mat"/>
    <property type="match status" value="1"/>
</dbReference>
<dbReference type="PANTHER" id="PTHR34047:SF8">
    <property type="entry name" value="PROTEIN YKFC"/>
    <property type="match status" value="1"/>
</dbReference>
<dbReference type="InterPro" id="IPR030931">
    <property type="entry name" value="Group_II_RT_mat"/>
</dbReference>
<feature type="domain" description="Reverse transcriptase" evidence="11">
    <location>
        <begin position="80"/>
        <end position="306"/>
    </location>
</feature>
<evidence type="ECO:0000256" key="7">
    <source>
        <dbReference type="ARBA" id="ARBA00023118"/>
    </source>
</evidence>
<keyword evidence="7" id="KW-0051">Antiviral defense</keyword>
<evidence type="ECO:0000259" key="11">
    <source>
        <dbReference type="PROSITE" id="PS50878"/>
    </source>
</evidence>
<dbReference type="RefSeq" id="WP_267778171.1">
    <property type="nucleotide sequence ID" value="NZ_JAPNKE010000002.1"/>
</dbReference>
<comment type="catalytic activity">
    <reaction evidence="9">
        <text>DNA(n) + a 2'-deoxyribonucleoside 5'-triphosphate = DNA(n+1) + diphosphate</text>
        <dbReference type="Rhea" id="RHEA:22508"/>
        <dbReference type="Rhea" id="RHEA-COMP:17339"/>
        <dbReference type="Rhea" id="RHEA-COMP:17340"/>
        <dbReference type="ChEBI" id="CHEBI:33019"/>
        <dbReference type="ChEBI" id="CHEBI:61560"/>
        <dbReference type="ChEBI" id="CHEBI:173112"/>
        <dbReference type="EC" id="2.7.7.49"/>
    </reaction>
</comment>
<dbReference type="GO" id="GO:0003964">
    <property type="term" value="F:RNA-directed DNA polymerase activity"/>
    <property type="evidence" value="ECO:0007669"/>
    <property type="project" value="UniProtKB-KW"/>
</dbReference>
<dbReference type="SUPFAM" id="SSF56672">
    <property type="entry name" value="DNA/RNA polymerases"/>
    <property type="match status" value="1"/>
</dbReference>
<evidence type="ECO:0000256" key="2">
    <source>
        <dbReference type="ARBA" id="ARBA00022679"/>
    </source>
</evidence>
<evidence type="ECO:0000256" key="3">
    <source>
        <dbReference type="ARBA" id="ARBA00022695"/>
    </source>
</evidence>
<evidence type="ECO:0000256" key="5">
    <source>
        <dbReference type="ARBA" id="ARBA00022842"/>
    </source>
</evidence>
<dbReference type="EMBL" id="JAPNKE010000002">
    <property type="protein sequence ID" value="MCY1013977.1"/>
    <property type="molecule type" value="Genomic_DNA"/>
</dbReference>
<evidence type="ECO:0000256" key="9">
    <source>
        <dbReference type="ARBA" id="ARBA00048173"/>
    </source>
</evidence>